<comment type="caution">
    <text evidence="10">The sequence shown here is derived from an EMBL/GenBank/DDBJ whole genome shotgun (WGS) entry which is preliminary data.</text>
</comment>
<feature type="domain" description="RsgI N-terminal anti-sigma" evidence="9">
    <location>
        <begin position="2"/>
        <end position="50"/>
    </location>
</feature>
<keyword evidence="11" id="KW-1185">Reference proteome</keyword>
<gene>
    <name evidence="10" type="ORF">J2S19_000709</name>
</gene>
<dbReference type="EMBL" id="JAUSUD010000002">
    <property type="protein sequence ID" value="MDQ0229458.1"/>
    <property type="molecule type" value="Genomic_DNA"/>
</dbReference>
<dbReference type="RefSeq" id="WP_307337186.1">
    <property type="nucleotide sequence ID" value="NZ_JAUSUD010000002.1"/>
</dbReference>
<evidence type="ECO:0000256" key="6">
    <source>
        <dbReference type="SAM" id="Coils"/>
    </source>
</evidence>
<evidence type="ECO:0000259" key="9">
    <source>
        <dbReference type="PROSITE" id="PS51849"/>
    </source>
</evidence>
<dbReference type="InterPro" id="IPR024449">
    <property type="entry name" value="Anti-sigma_RsgI_N"/>
</dbReference>
<feature type="transmembrane region" description="Helical" evidence="8">
    <location>
        <begin position="75"/>
        <end position="93"/>
    </location>
</feature>
<keyword evidence="6" id="KW-0175">Coiled coil</keyword>
<evidence type="ECO:0000256" key="4">
    <source>
        <dbReference type="ARBA" id="ARBA00022989"/>
    </source>
</evidence>
<keyword evidence="2" id="KW-1003">Cell membrane</keyword>
<evidence type="ECO:0000313" key="10">
    <source>
        <dbReference type="EMBL" id="MDQ0229458.1"/>
    </source>
</evidence>
<keyword evidence="5 8" id="KW-0472">Membrane</keyword>
<evidence type="ECO:0000256" key="3">
    <source>
        <dbReference type="ARBA" id="ARBA00022692"/>
    </source>
</evidence>
<feature type="compositionally biased region" description="Polar residues" evidence="7">
    <location>
        <begin position="259"/>
        <end position="270"/>
    </location>
</feature>
<sequence length="376" mass="43946">MKKGVVVECNDDFVTLLTPDGQFLKTQNKQGQYELGEEISFLPYLEESEEAATTYPDTRLGKFFNIRKRKSNIRFGILSIAVIVFIFTLLPFFQEQKIYAYMSIDINPSFEVGIDSELRVISLDPLNNEAEQLVEKLPEWEEKHFQFIIDAIVKQSKKNGYVEPEKEILITTVMNEEDENVEKKLEANIDEIQDSYKAEKLNVQAIEADRKTREKAQKQGISMGKYIKLKEKEPLKEDTSIKKQFNHNGNEPEKDTKQQSHSANYISPTEPTDKNDMNKKEMDATETKRKLNEAKNKAKQNAMAQQHKMNKQDKHQQKQQQKQKKEQEKQREKQNKREKRENQVSNNKTVNKAYQKDKPNDVEHNKGKPDRNSNKN</sequence>
<comment type="subcellular location">
    <subcellularLocation>
        <location evidence="1">Cell membrane</location>
        <topology evidence="1">Single-pass membrane protein</topology>
    </subcellularLocation>
</comment>
<reference evidence="10 11" key="1">
    <citation type="submission" date="2023-07" db="EMBL/GenBank/DDBJ databases">
        <title>Genomic Encyclopedia of Type Strains, Phase IV (KMG-IV): sequencing the most valuable type-strain genomes for metagenomic binning, comparative biology and taxonomic classification.</title>
        <authorList>
            <person name="Goeker M."/>
        </authorList>
    </citation>
    <scope>NUCLEOTIDE SEQUENCE [LARGE SCALE GENOMIC DNA]</scope>
    <source>
        <strain evidence="10 11">DSM 29005</strain>
    </source>
</reference>
<feature type="region of interest" description="Disordered" evidence="7">
    <location>
        <begin position="235"/>
        <end position="376"/>
    </location>
</feature>
<dbReference type="PROSITE" id="PS51849">
    <property type="entry name" value="RSGI_N"/>
    <property type="match status" value="1"/>
</dbReference>
<evidence type="ECO:0000256" key="1">
    <source>
        <dbReference type="ARBA" id="ARBA00004162"/>
    </source>
</evidence>
<dbReference type="Pfam" id="PF23750">
    <property type="entry name" value="RsgI_M"/>
    <property type="match status" value="1"/>
</dbReference>
<proteinExistence type="predicted"/>
<name>A0ABT9ZD06_9BACI</name>
<accession>A0ABT9ZD06</accession>
<evidence type="ECO:0000256" key="8">
    <source>
        <dbReference type="SAM" id="Phobius"/>
    </source>
</evidence>
<organism evidence="10 11">
    <name type="scientific">Metabacillus malikii</name>
    <dbReference type="NCBI Taxonomy" id="1504265"/>
    <lineage>
        <taxon>Bacteria</taxon>
        <taxon>Bacillati</taxon>
        <taxon>Bacillota</taxon>
        <taxon>Bacilli</taxon>
        <taxon>Bacillales</taxon>
        <taxon>Bacillaceae</taxon>
        <taxon>Metabacillus</taxon>
    </lineage>
</organism>
<dbReference type="Pfam" id="PF12791">
    <property type="entry name" value="RsgI_N"/>
    <property type="match status" value="1"/>
</dbReference>
<dbReference type="Proteomes" id="UP001234495">
    <property type="component" value="Unassembled WGS sequence"/>
</dbReference>
<dbReference type="InterPro" id="IPR055431">
    <property type="entry name" value="RsgI_M"/>
</dbReference>
<feature type="compositionally biased region" description="Basic and acidic residues" evidence="7">
    <location>
        <begin position="271"/>
        <end position="296"/>
    </location>
</feature>
<feature type="compositionally biased region" description="Basic and acidic residues" evidence="7">
    <location>
        <begin position="323"/>
        <end position="342"/>
    </location>
</feature>
<evidence type="ECO:0000256" key="2">
    <source>
        <dbReference type="ARBA" id="ARBA00022475"/>
    </source>
</evidence>
<evidence type="ECO:0000313" key="11">
    <source>
        <dbReference type="Proteomes" id="UP001234495"/>
    </source>
</evidence>
<keyword evidence="3 8" id="KW-0812">Transmembrane</keyword>
<evidence type="ECO:0000256" key="5">
    <source>
        <dbReference type="ARBA" id="ARBA00023136"/>
    </source>
</evidence>
<evidence type="ECO:0000256" key="7">
    <source>
        <dbReference type="SAM" id="MobiDB-lite"/>
    </source>
</evidence>
<protein>
    <recommendedName>
        <fullName evidence="9">RsgI N-terminal anti-sigma domain-containing protein</fullName>
    </recommendedName>
</protein>
<feature type="coiled-coil region" evidence="6">
    <location>
        <begin position="175"/>
        <end position="209"/>
    </location>
</feature>
<keyword evidence="4 8" id="KW-1133">Transmembrane helix</keyword>
<feature type="compositionally biased region" description="Basic and acidic residues" evidence="7">
    <location>
        <begin position="354"/>
        <end position="376"/>
    </location>
</feature>